<dbReference type="EMBL" id="JBGNUJ010000004">
    <property type="protein sequence ID" value="KAL3959836.1"/>
    <property type="molecule type" value="Genomic_DNA"/>
</dbReference>
<organism evidence="1 2">
    <name type="scientific">Purpureocillium lilacinum</name>
    <name type="common">Paecilomyces lilacinus</name>
    <dbReference type="NCBI Taxonomy" id="33203"/>
    <lineage>
        <taxon>Eukaryota</taxon>
        <taxon>Fungi</taxon>
        <taxon>Dikarya</taxon>
        <taxon>Ascomycota</taxon>
        <taxon>Pezizomycotina</taxon>
        <taxon>Sordariomycetes</taxon>
        <taxon>Hypocreomycetidae</taxon>
        <taxon>Hypocreales</taxon>
        <taxon>Ophiocordycipitaceae</taxon>
        <taxon>Purpureocillium</taxon>
    </lineage>
</organism>
<dbReference type="Proteomes" id="UP001638806">
    <property type="component" value="Unassembled WGS sequence"/>
</dbReference>
<keyword evidence="2" id="KW-1185">Reference proteome</keyword>
<gene>
    <name evidence="1" type="ORF">ACCO45_004953</name>
</gene>
<evidence type="ECO:0000313" key="2">
    <source>
        <dbReference type="Proteomes" id="UP001638806"/>
    </source>
</evidence>
<comment type="caution">
    <text evidence="1">The sequence shown here is derived from an EMBL/GenBank/DDBJ whole genome shotgun (WGS) entry which is preliminary data.</text>
</comment>
<accession>A0ACC4DU09</accession>
<protein>
    <submittedName>
        <fullName evidence="1">Uncharacterized protein</fullName>
    </submittedName>
</protein>
<sequence length="76" mass="8275">MIGPRRQFSGVESFDKSRLDTRKAAREPGNSAVASAEVRSNTTDEAGSRKVVPRCATMEMATRAIGPAHVRQRVAF</sequence>
<name>A0ACC4DU09_PURLI</name>
<evidence type="ECO:0000313" key="1">
    <source>
        <dbReference type="EMBL" id="KAL3959836.1"/>
    </source>
</evidence>
<reference evidence="1" key="1">
    <citation type="submission" date="2024-12" db="EMBL/GenBank/DDBJ databases">
        <title>Comparative genomics and development of molecular markers within Purpureocillium lilacinum and among Purpureocillium species.</title>
        <authorList>
            <person name="Yeh Z.-Y."/>
            <person name="Ni N.-T."/>
            <person name="Lo P.-H."/>
            <person name="Mushyakhwo K."/>
            <person name="Lin C.-F."/>
            <person name="Nai Y.-S."/>
        </authorList>
    </citation>
    <scope>NUCLEOTIDE SEQUENCE</scope>
    <source>
        <tissue evidence="1">Conidia</tissue>
    </source>
</reference>
<proteinExistence type="predicted"/>